<keyword evidence="7" id="KW-1133">Transmembrane helix</keyword>
<keyword evidence="4" id="KW-0520">NAD</keyword>
<dbReference type="PANTHER" id="PTHR43507:SF1">
    <property type="entry name" value="NADH-UBIQUINONE OXIDOREDUCTASE CHAIN 4"/>
    <property type="match status" value="1"/>
</dbReference>
<evidence type="ECO:0000256" key="5">
    <source>
        <dbReference type="ARBA" id="ARBA00023075"/>
    </source>
</evidence>
<evidence type="ECO:0000256" key="2">
    <source>
        <dbReference type="ARBA" id="ARBA00021006"/>
    </source>
</evidence>
<reference evidence="9 10" key="2">
    <citation type="journal article" date="2017" name="Front. Plant Sci.">
        <title>Gene Classification and Mining of Molecular Markers Useful in Red Clover (Trifolium pratense) Breeding.</title>
        <authorList>
            <person name="Istvanek J."/>
            <person name="Dluhosova J."/>
            <person name="Dluhos P."/>
            <person name="Patkova L."/>
            <person name="Nedelnik J."/>
            <person name="Repkova J."/>
        </authorList>
    </citation>
    <scope>NUCLEOTIDE SEQUENCE [LARGE SCALE GENOMIC DNA]</scope>
    <source>
        <strain evidence="10">cv. Tatra</strain>
        <tissue evidence="9">Young leaves</tissue>
    </source>
</reference>
<comment type="caution">
    <text evidence="9">The sequence shown here is derived from an EMBL/GenBank/DDBJ whole genome shotgun (WGS) entry which is preliminary data.</text>
</comment>
<dbReference type="GO" id="GO:0042773">
    <property type="term" value="P:ATP synthesis coupled electron transport"/>
    <property type="evidence" value="ECO:0007669"/>
    <property type="project" value="InterPro"/>
</dbReference>
<evidence type="ECO:0000256" key="4">
    <source>
        <dbReference type="ARBA" id="ARBA00023027"/>
    </source>
</evidence>
<organism evidence="9 10">
    <name type="scientific">Trifolium pratense</name>
    <name type="common">Red clover</name>
    <dbReference type="NCBI Taxonomy" id="57577"/>
    <lineage>
        <taxon>Eukaryota</taxon>
        <taxon>Viridiplantae</taxon>
        <taxon>Streptophyta</taxon>
        <taxon>Embryophyta</taxon>
        <taxon>Tracheophyta</taxon>
        <taxon>Spermatophyta</taxon>
        <taxon>Magnoliopsida</taxon>
        <taxon>eudicotyledons</taxon>
        <taxon>Gunneridae</taxon>
        <taxon>Pentapetalae</taxon>
        <taxon>rosids</taxon>
        <taxon>fabids</taxon>
        <taxon>Fabales</taxon>
        <taxon>Fabaceae</taxon>
        <taxon>Papilionoideae</taxon>
        <taxon>50 kb inversion clade</taxon>
        <taxon>NPAAA clade</taxon>
        <taxon>Hologalegina</taxon>
        <taxon>IRL clade</taxon>
        <taxon>Trifolieae</taxon>
        <taxon>Trifolium</taxon>
    </lineage>
</organism>
<dbReference type="Proteomes" id="UP000236291">
    <property type="component" value="Unassembled WGS sequence"/>
</dbReference>
<dbReference type="PANTHER" id="PTHR43507">
    <property type="entry name" value="NADH-UBIQUINONE OXIDOREDUCTASE CHAIN 4"/>
    <property type="match status" value="1"/>
</dbReference>
<evidence type="ECO:0000313" key="9">
    <source>
        <dbReference type="EMBL" id="PNX97909.1"/>
    </source>
</evidence>
<dbReference type="InterPro" id="IPR001750">
    <property type="entry name" value="ND/Mrp_TM"/>
</dbReference>
<name>A0A2K3N4K2_TRIPR</name>
<keyword evidence="7" id="KW-0472">Membrane</keyword>
<proteinExistence type="predicted"/>
<dbReference type="EMBL" id="ASHM01016079">
    <property type="protein sequence ID" value="PNX97909.1"/>
    <property type="molecule type" value="Genomic_DNA"/>
</dbReference>
<accession>A0A2K3N4K2</accession>
<dbReference type="GO" id="GO:0048039">
    <property type="term" value="F:ubiquinone binding"/>
    <property type="evidence" value="ECO:0007669"/>
    <property type="project" value="TreeGrafter"/>
</dbReference>
<dbReference type="Pfam" id="PF00361">
    <property type="entry name" value="Proton_antipo_M"/>
    <property type="match status" value="1"/>
</dbReference>
<feature type="non-terminal residue" evidence="9">
    <location>
        <position position="1"/>
    </location>
</feature>
<gene>
    <name evidence="9" type="ORF">L195_g021148</name>
</gene>
<keyword evidence="7" id="KW-0812">Transmembrane</keyword>
<evidence type="ECO:0000256" key="6">
    <source>
        <dbReference type="ARBA" id="ARBA00031025"/>
    </source>
</evidence>
<evidence type="ECO:0000259" key="8">
    <source>
        <dbReference type="Pfam" id="PF00361"/>
    </source>
</evidence>
<reference evidence="9 10" key="1">
    <citation type="journal article" date="2014" name="Am. J. Bot.">
        <title>Genome assembly and annotation for red clover (Trifolium pratense; Fabaceae).</title>
        <authorList>
            <person name="Istvanek J."/>
            <person name="Jaros M."/>
            <person name="Krenek A."/>
            <person name="Repkova J."/>
        </authorList>
    </citation>
    <scope>NUCLEOTIDE SEQUENCE [LARGE SCALE GENOMIC DNA]</scope>
    <source>
        <strain evidence="10">cv. Tatra</strain>
        <tissue evidence="9">Young leaves</tissue>
    </source>
</reference>
<dbReference type="STRING" id="57577.A0A2K3N4K2"/>
<dbReference type="EC" id="7.1.1.2" evidence="1"/>
<dbReference type="InterPro" id="IPR003918">
    <property type="entry name" value="NADH_UbQ_OxRdtase"/>
</dbReference>
<evidence type="ECO:0000256" key="1">
    <source>
        <dbReference type="ARBA" id="ARBA00012944"/>
    </source>
</evidence>
<sequence>VVIHDDRKLTSMLLSLSPEIPAIFNAGSIFTILEIPSSYKGLPTVSSSSTPGIVYNRQSQKERVSTLPTILESVRALSTGTPSTRNSLSPAPSHGFLHAQLSHHGFPRAVALMSICSRFQTTSVSLIVKKKAAPPQQAGWFLCRRRGALGTAYLQISLTTEFSERRQIFLWIASFAAFAVKVPMVPVHIWLPEAHVEAPTAGSVILAGIPSKLGAHGFL</sequence>
<evidence type="ECO:0000313" key="10">
    <source>
        <dbReference type="Proteomes" id="UP000236291"/>
    </source>
</evidence>
<evidence type="ECO:0000256" key="3">
    <source>
        <dbReference type="ARBA" id="ARBA00022967"/>
    </source>
</evidence>
<dbReference type="GO" id="GO:0015990">
    <property type="term" value="P:electron transport coupled proton transport"/>
    <property type="evidence" value="ECO:0007669"/>
    <property type="project" value="TreeGrafter"/>
</dbReference>
<keyword evidence="3" id="KW-1278">Translocase</keyword>
<keyword evidence="5" id="KW-0830">Ubiquinone</keyword>
<evidence type="ECO:0000256" key="7">
    <source>
        <dbReference type="SAM" id="Phobius"/>
    </source>
</evidence>
<dbReference type="AlphaFoldDB" id="A0A2K3N4K2"/>
<feature type="domain" description="NADH:quinone oxidoreductase/Mrp antiporter transmembrane" evidence="8">
    <location>
        <begin position="159"/>
        <end position="218"/>
    </location>
</feature>
<dbReference type="GO" id="GO:0008137">
    <property type="term" value="F:NADH dehydrogenase (ubiquinone) activity"/>
    <property type="evidence" value="ECO:0007669"/>
    <property type="project" value="UniProtKB-EC"/>
</dbReference>
<dbReference type="GO" id="GO:0003954">
    <property type="term" value="F:NADH dehydrogenase activity"/>
    <property type="evidence" value="ECO:0007669"/>
    <property type="project" value="TreeGrafter"/>
</dbReference>
<feature type="transmembrane region" description="Helical" evidence="7">
    <location>
        <begin position="168"/>
        <end position="191"/>
    </location>
</feature>
<protein>
    <recommendedName>
        <fullName evidence="2">NADH-ubiquinone oxidoreductase chain 4</fullName>
        <ecNumber evidence="1">7.1.1.2</ecNumber>
    </recommendedName>
    <alternativeName>
        <fullName evidence="6">NADH dehydrogenase subunit 4</fullName>
    </alternativeName>
</protein>
<dbReference type="GO" id="GO:0009536">
    <property type="term" value="C:plastid"/>
    <property type="evidence" value="ECO:0007669"/>
    <property type="project" value="UniProtKB-ARBA"/>
</dbReference>